<sequence>MKISKPFCLWFTGLPSSGKTTTALALKDKFTESGINIVHLDGDVVRKGLNSDLGLSKEDREENNRRVIHVSEIVVGSGIPVISSFISPYKSTRDFAKLTIPNYIEVFVNTPLKECERRDVKGLYAKARAGEIKGLTGYDDPYEEPLAADIILDTVDHDLEENMIQIISFLRQQNFIN</sequence>
<dbReference type="InterPro" id="IPR059117">
    <property type="entry name" value="APS_kinase_dom"/>
</dbReference>
<comment type="caution">
    <text evidence="9">The sequence shown here is derived from an EMBL/GenBank/DDBJ whole genome shotgun (WGS) entry which is preliminary data.</text>
</comment>
<dbReference type="SUPFAM" id="SSF52540">
    <property type="entry name" value="P-loop containing nucleoside triphosphate hydrolases"/>
    <property type="match status" value="1"/>
</dbReference>
<proteinExistence type="inferred from homology"/>
<keyword evidence="3 6" id="KW-0808">Transferase</keyword>
<evidence type="ECO:0000313" key="9">
    <source>
        <dbReference type="EMBL" id="KXK08364.1"/>
    </source>
</evidence>
<dbReference type="HAMAP" id="MF_00065">
    <property type="entry name" value="Adenylyl_sulf_kinase"/>
    <property type="match status" value="1"/>
</dbReference>
<protein>
    <recommendedName>
        <fullName evidence="2 6">Adenylyl-sulfate kinase</fullName>
        <ecNumber evidence="2 6">2.7.1.25</ecNumber>
    </recommendedName>
    <alternativeName>
        <fullName evidence="6">APS kinase</fullName>
    </alternativeName>
    <alternativeName>
        <fullName evidence="6">ATP adenosine-5'-phosphosulfate 3'-phosphotransferase</fullName>
    </alternativeName>
    <alternativeName>
        <fullName evidence="6">Adenosine-5'-phosphosulfate kinase</fullName>
    </alternativeName>
</protein>
<accession>A0A136KG19</accession>
<reference evidence="9 10" key="1">
    <citation type="submission" date="2015-02" db="EMBL/GenBank/DDBJ databases">
        <title>Improved understanding of the partial-nitritation anammox process through 23 genomes representing the majority of the microbial community.</title>
        <authorList>
            <person name="Speth D.R."/>
            <person name="In T Zandt M."/>
            <person name="Guerrero Cruz S."/>
            <person name="Jetten M.S."/>
            <person name="Dutilh B.E."/>
        </authorList>
    </citation>
    <scope>NUCLEOTIDE SEQUENCE [LARGE SCALE GENOMIC DNA]</scope>
    <source>
        <strain evidence="9">OLB21</strain>
    </source>
</reference>
<evidence type="ECO:0000256" key="6">
    <source>
        <dbReference type="HAMAP-Rule" id="MF_00065"/>
    </source>
</evidence>
<dbReference type="EC" id="2.7.1.25" evidence="2 6"/>
<comment type="similarity">
    <text evidence="6 7">Belongs to the APS kinase family.</text>
</comment>
<dbReference type="GO" id="GO:0004020">
    <property type="term" value="F:adenylylsulfate kinase activity"/>
    <property type="evidence" value="ECO:0007669"/>
    <property type="project" value="UniProtKB-UniRule"/>
</dbReference>
<dbReference type="STRING" id="1617427.UZ20_WS6002000893"/>
<dbReference type="PANTHER" id="PTHR42700">
    <property type="entry name" value="SULFATE ADENYLYLTRANSFERASE"/>
    <property type="match status" value="1"/>
</dbReference>
<evidence type="ECO:0000256" key="3">
    <source>
        <dbReference type="ARBA" id="ARBA00022679"/>
    </source>
</evidence>
<feature type="binding site" evidence="6">
    <location>
        <begin position="13"/>
        <end position="20"/>
    </location>
    <ligand>
        <name>ATP</name>
        <dbReference type="ChEBI" id="CHEBI:30616"/>
    </ligand>
</feature>
<feature type="domain" description="APS kinase" evidence="8">
    <location>
        <begin position="6"/>
        <end position="153"/>
    </location>
</feature>
<dbReference type="GO" id="GO:0005737">
    <property type="term" value="C:cytoplasm"/>
    <property type="evidence" value="ECO:0007669"/>
    <property type="project" value="TreeGrafter"/>
</dbReference>
<evidence type="ECO:0000259" key="8">
    <source>
        <dbReference type="Pfam" id="PF01583"/>
    </source>
</evidence>
<dbReference type="UniPathway" id="UPA00140">
    <property type="reaction ID" value="UER00205"/>
</dbReference>
<dbReference type="AlphaFoldDB" id="A0A136KG19"/>
<dbReference type="GO" id="GO:0070814">
    <property type="term" value="P:hydrogen sulfide biosynthetic process"/>
    <property type="evidence" value="ECO:0007669"/>
    <property type="project" value="UniProtKB-UniRule"/>
</dbReference>
<keyword evidence="4 6" id="KW-0547">Nucleotide-binding</keyword>
<dbReference type="NCBIfam" id="NF003013">
    <property type="entry name" value="PRK03846.1"/>
    <property type="match status" value="1"/>
</dbReference>
<keyword evidence="6 7" id="KW-0418">Kinase</keyword>
<dbReference type="GO" id="GO:0010134">
    <property type="term" value="P:sulfate assimilation via adenylyl sulfate reduction"/>
    <property type="evidence" value="ECO:0007669"/>
    <property type="project" value="TreeGrafter"/>
</dbReference>
<dbReference type="NCBIfam" id="TIGR00455">
    <property type="entry name" value="apsK"/>
    <property type="match status" value="1"/>
</dbReference>
<name>A0A136KG19_9BACT</name>
<dbReference type="PANTHER" id="PTHR42700:SF1">
    <property type="entry name" value="SULFATE ADENYLYLTRANSFERASE"/>
    <property type="match status" value="1"/>
</dbReference>
<comment type="function">
    <text evidence="6 7">Catalyzes the synthesis of activated sulfate.</text>
</comment>
<feature type="active site" description="Phosphoserine intermediate" evidence="6">
    <location>
        <position position="87"/>
    </location>
</feature>
<dbReference type="PATRIC" id="fig|1617427.3.peg.929"/>
<dbReference type="GO" id="GO:0005524">
    <property type="term" value="F:ATP binding"/>
    <property type="evidence" value="ECO:0007669"/>
    <property type="project" value="UniProtKB-UniRule"/>
</dbReference>
<dbReference type="InterPro" id="IPR050512">
    <property type="entry name" value="Sulf_AdTrans/APS_kinase"/>
</dbReference>
<dbReference type="Proteomes" id="UP000070449">
    <property type="component" value="Unassembled WGS sequence"/>
</dbReference>
<organism evidence="9 10">
    <name type="scientific">candidate division WS6 bacterium OLB21</name>
    <dbReference type="NCBI Taxonomy" id="1617427"/>
    <lineage>
        <taxon>Bacteria</taxon>
        <taxon>Candidatus Dojkabacteria</taxon>
    </lineage>
</organism>
<evidence type="ECO:0000313" key="10">
    <source>
        <dbReference type="Proteomes" id="UP000070449"/>
    </source>
</evidence>
<dbReference type="InterPro" id="IPR002891">
    <property type="entry name" value="APS"/>
</dbReference>
<dbReference type="CDD" id="cd02027">
    <property type="entry name" value="APSK"/>
    <property type="match status" value="1"/>
</dbReference>
<evidence type="ECO:0000256" key="7">
    <source>
        <dbReference type="RuleBase" id="RU004347"/>
    </source>
</evidence>
<keyword evidence="6" id="KW-0597">Phosphoprotein</keyword>
<dbReference type="Pfam" id="PF01583">
    <property type="entry name" value="APS_kinase"/>
    <property type="match status" value="1"/>
</dbReference>
<dbReference type="Gene3D" id="3.40.50.300">
    <property type="entry name" value="P-loop containing nucleotide triphosphate hydrolases"/>
    <property type="match status" value="1"/>
</dbReference>
<dbReference type="GO" id="GO:0004781">
    <property type="term" value="F:sulfate adenylyltransferase (ATP) activity"/>
    <property type="evidence" value="ECO:0007669"/>
    <property type="project" value="TreeGrafter"/>
</dbReference>
<keyword evidence="5 6" id="KW-0067">ATP-binding</keyword>
<dbReference type="EMBL" id="JYPD01000025">
    <property type="protein sequence ID" value="KXK08364.1"/>
    <property type="molecule type" value="Genomic_DNA"/>
</dbReference>
<evidence type="ECO:0000256" key="5">
    <source>
        <dbReference type="ARBA" id="ARBA00022840"/>
    </source>
</evidence>
<comment type="pathway">
    <text evidence="6 7">Sulfur metabolism; hydrogen sulfide biosynthesis; sulfite from sulfate: step 2/3.</text>
</comment>
<evidence type="ECO:0000256" key="1">
    <source>
        <dbReference type="ARBA" id="ARBA00001823"/>
    </source>
</evidence>
<comment type="catalytic activity">
    <reaction evidence="1 6 7">
        <text>adenosine 5'-phosphosulfate + ATP = 3'-phosphoadenylyl sulfate + ADP + H(+)</text>
        <dbReference type="Rhea" id="RHEA:24152"/>
        <dbReference type="ChEBI" id="CHEBI:15378"/>
        <dbReference type="ChEBI" id="CHEBI:30616"/>
        <dbReference type="ChEBI" id="CHEBI:58243"/>
        <dbReference type="ChEBI" id="CHEBI:58339"/>
        <dbReference type="ChEBI" id="CHEBI:456216"/>
        <dbReference type="EC" id="2.7.1.25"/>
    </reaction>
</comment>
<dbReference type="InterPro" id="IPR027417">
    <property type="entry name" value="P-loop_NTPase"/>
</dbReference>
<evidence type="ECO:0000256" key="4">
    <source>
        <dbReference type="ARBA" id="ARBA00022741"/>
    </source>
</evidence>
<gene>
    <name evidence="6 9" type="primary">cysC</name>
    <name evidence="9" type="ORF">UZ20_WS6002000893</name>
</gene>
<dbReference type="GO" id="GO:0019379">
    <property type="term" value="P:sulfate assimilation, phosphoadenylyl sulfate reduction by phosphoadenylyl-sulfate reductase (thioredoxin)"/>
    <property type="evidence" value="ECO:0007669"/>
    <property type="project" value="TreeGrafter"/>
</dbReference>
<evidence type="ECO:0000256" key="2">
    <source>
        <dbReference type="ARBA" id="ARBA00012121"/>
    </source>
</evidence>